<comment type="catalytic activity">
    <reaction evidence="1">
        <text>[(1-&gt;4)-alpha-D-glucosyl](n) + ADP-alpha-D-glucose = [(1-&gt;4)-alpha-D-glucosyl](n+1) + ADP + H(+)</text>
        <dbReference type="Rhea" id="RHEA:18189"/>
        <dbReference type="Rhea" id="RHEA-COMP:9584"/>
        <dbReference type="Rhea" id="RHEA-COMP:9587"/>
        <dbReference type="ChEBI" id="CHEBI:15378"/>
        <dbReference type="ChEBI" id="CHEBI:15444"/>
        <dbReference type="ChEBI" id="CHEBI:57498"/>
        <dbReference type="ChEBI" id="CHEBI:456216"/>
        <dbReference type="EC" id="2.4.1.21"/>
    </reaction>
</comment>
<accession>A0AAD6L0V2</accession>
<dbReference type="Proteomes" id="UP001162972">
    <property type="component" value="Chromosome 13"/>
</dbReference>
<protein>
    <recommendedName>
        <fullName evidence="3">starch synthase</fullName>
        <ecNumber evidence="3">2.4.1.21</ecNumber>
    </recommendedName>
</protein>
<dbReference type="EC" id="2.4.1.21" evidence="3"/>
<evidence type="ECO:0000256" key="2">
    <source>
        <dbReference type="ARBA" id="ARBA00004727"/>
    </source>
</evidence>
<dbReference type="PANTHER" id="PTHR46083:SF1">
    <property type="entry name" value="GLYCOGEN SYNTHASE 2-RELATED"/>
    <property type="match status" value="1"/>
</dbReference>
<dbReference type="AlphaFoldDB" id="A0AAD6L0V2"/>
<evidence type="ECO:0000313" key="9">
    <source>
        <dbReference type="Proteomes" id="UP001162972"/>
    </source>
</evidence>
<reference evidence="8 9" key="1">
    <citation type="journal article" date="2023" name="Int. J. Mol. Sci.">
        <title>De Novo Assembly and Annotation of 11 Diverse Shrub Willow (Salix) Genomes Reveals Novel Gene Organization in Sex-Linked Regions.</title>
        <authorList>
            <person name="Hyden B."/>
            <person name="Feng K."/>
            <person name="Yates T.B."/>
            <person name="Jawdy S."/>
            <person name="Cereghino C."/>
            <person name="Smart L.B."/>
            <person name="Muchero W."/>
        </authorList>
    </citation>
    <scope>NUCLEOTIDE SEQUENCE [LARGE SCALE GENOMIC DNA]</scope>
    <source>
        <tissue evidence="8">Shoot tip</tissue>
    </source>
</reference>
<dbReference type="Pfam" id="PF08323">
    <property type="entry name" value="Glyco_transf_5"/>
    <property type="match status" value="1"/>
</dbReference>
<feature type="domain" description="Starch synthase catalytic" evidence="7">
    <location>
        <begin position="116"/>
        <end position="169"/>
    </location>
</feature>
<organism evidence="8 9">
    <name type="scientific">Salix udensis</name>
    <dbReference type="NCBI Taxonomy" id="889485"/>
    <lineage>
        <taxon>Eukaryota</taxon>
        <taxon>Viridiplantae</taxon>
        <taxon>Streptophyta</taxon>
        <taxon>Embryophyta</taxon>
        <taxon>Tracheophyta</taxon>
        <taxon>Spermatophyta</taxon>
        <taxon>Magnoliopsida</taxon>
        <taxon>eudicotyledons</taxon>
        <taxon>Gunneridae</taxon>
        <taxon>Pentapetalae</taxon>
        <taxon>rosids</taxon>
        <taxon>fabids</taxon>
        <taxon>Malpighiales</taxon>
        <taxon>Salicaceae</taxon>
        <taxon>Saliceae</taxon>
        <taxon>Salix</taxon>
    </lineage>
</organism>
<evidence type="ECO:0000256" key="1">
    <source>
        <dbReference type="ARBA" id="ARBA00001478"/>
    </source>
</evidence>
<name>A0AAD6L0V2_9ROSI</name>
<dbReference type="GO" id="GO:0009011">
    <property type="term" value="F:alpha-1,4-glucan glucosyltransferase (ADP-glucose donor) activity"/>
    <property type="evidence" value="ECO:0007669"/>
    <property type="project" value="UniProtKB-EC"/>
</dbReference>
<evidence type="ECO:0000256" key="4">
    <source>
        <dbReference type="ARBA" id="ARBA00022676"/>
    </source>
</evidence>
<dbReference type="PANTHER" id="PTHR46083">
    <property type="match status" value="1"/>
</dbReference>
<dbReference type="EMBL" id="JAPFFJ010000002">
    <property type="protein sequence ID" value="KAJ6433224.1"/>
    <property type="molecule type" value="Genomic_DNA"/>
</dbReference>
<sequence>MENALAGKFFKPCFHLNSRKSLVLQKKKGIGSSHKFCYPSKFKIHPLLSHTLCLSNLEVGGVEIQETSYEGLVSDQQIVWPSPDDEIPFWKRDFPSWNVNPEVPNESSVKDSDLMHIIHVTAEMAPIAKVGGLGDVVTGLARASLSRGHTVDIVLPFYECIQKQQINDLALIKLALNGCR</sequence>
<keyword evidence="5" id="KW-0808">Transferase</keyword>
<gene>
    <name evidence="8" type="ORF">OIU84_017017</name>
</gene>
<evidence type="ECO:0000256" key="6">
    <source>
        <dbReference type="ARBA" id="ARBA00022922"/>
    </source>
</evidence>
<comment type="caution">
    <text evidence="8">The sequence shown here is derived from an EMBL/GenBank/DDBJ whole genome shotgun (WGS) entry which is preliminary data.</text>
</comment>
<comment type="pathway">
    <text evidence="2">Glycan biosynthesis; starch biosynthesis.</text>
</comment>
<keyword evidence="4" id="KW-0328">Glycosyltransferase</keyword>
<dbReference type="SUPFAM" id="SSF53756">
    <property type="entry name" value="UDP-Glycosyltransferase/glycogen phosphorylase"/>
    <property type="match status" value="1"/>
</dbReference>
<evidence type="ECO:0000256" key="3">
    <source>
        <dbReference type="ARBA" id="ARBA00012588"/>
    </source>
</evidence>
<keyword evidence="6" id="KW-0750">Starch biosynthesis</keyword>
<dbReference type="Gene3D" id="3.40.50.2000">
    <property type="entry name" value="Glycogen Phosphorylase B"/>
    <property type="match status" value="1"/>
</dbReference>
<dbReference type="InterPro" id="IPR013534">
    <property type="entry name" value="Starch_synth_cat_dom"/>
</dbReference>
<evidence type="ECO:0000256" key="5">
    <source>
        <dbReference type="ARBA" id="ARBA00022679"/>
    </source>
</evidence>
<evidence type="ECO:0000259" key="7">
    <source>
        <dbReference type="Pfam" id="PF08323"/>
    </source>
</evidence>
<dbReference type="GO" id="GO:0019252">
    <property type="term" value="P:starch biosynthetic process"/>
    <property type="evidence" value="ECO:0007669"/>
    <property type="project" value="UniProtKB-KW"/>
</dbReference>
<proteinExistence type="predicted"/>
<keyword evidence="9" id="KW-1185">Reference proteome</keyword>
<evidence type="ECO:0000313" key="8">
    <source>
        <dbReference type="EMBL" id="KAJ6433224.1"/>
    </source>
</evidence>